<name>J3NPM2_GAET3</name>
<evidence type="ECO:0000313" key="4">
    <source>
        <dbReference type="Proteomes" id="UP000006039"/>
    </source>
</evidence>
<reference evidence="2" key="3">
    <citation type="submission" date="2010-09" db="EMBL/GenBank/DDBJ databases">
        <title>Annotation of Gaeumannomyces graminis var. tritici R3-111a-1.</title>
        <authorList>
            <consortium name="The Broad Institute Genome Sequencing Platform"/>
            <person name="Ma L.-J."/>
            <person name="Dead R."/>
            <person name="Young S.K."/>
            <person name="Zeng Q."/>
            <person name="Gargeya S."/>
            <person name="Fitzgerald M."/>
            <person name="Haas B."/>
            <person name="Abouelleil A."/>
            <person name="Alvarado L."/>
            <person name="Arachchi H.M."/>
            <person name="Berlin A."/>
            <person name="Brown A."/>
            <person name="Chapman S.B."/>
            <person name="Chen Z."/>
            <person name="Dunbar C."/>
            <person name="Freedman E."/>
            <person name="Gearin G."/>
            <person name="Gellesch M."/>
            <person name="Goldberg J."/>
            <person name="Griggs A."/>
            <person name="Gujja S."/>
            <person name="Heiman D."/>
            <person name="Howarth C."/>
            <person name="Larson L."/>
            <person name="Lui A."/>
            <person name="MacDonald P.J.P."/>
            <person name="Mehta T."/>
            <person name="Montmayeur A."/>
            <person name="Murphy C."/>
            <person name="Neiman D."/>
            <person name="Pearson M."/>
            <person name="Priest M."/>
            <person name="Roberts A."/>
            <person name="Saif S."/>
            <person name="Shea T."/>
            <person name="Shenoy N."/>
            <person name="Sisk P."/>
            <person name="Stolte C."/>
            <person name="Sykes S."/>
            <person name="Yandava C."/>
            <person name="Wortman J."/>
            <person name="Nusbaum C."/>
            <person name="Birren B."/>
        </authorList>
    </citation>
    <scope>NUCLEOTIDE SEQUENCE</scope>
    <source>
        <strain evidence="2">R3-111a-1</strain>
    </source>
</reference>
<evidence type="ECO:0000259" key="1">
    <source>
        <dbReference type="Pfam" id="PF01266"/>
    </source>
</evidence>
<protein>
    <submittedName>
        <fullName evidence="2">FAD dependent oxidoreductase superfamily protein</fullName>
    </submittedName>
</protein>
<dbReference type="RefSeq" id="XP_009219272.1">
    <property type="nucleotide sequence ID" value="XM_009221008.1"/>
</dbReference>
<dbReference type="InterPro" id="IPR006076">
    <property type="entry name" value="FAD-dep_OxRdtase"/>
</dbReference>
<accession>J3NPM2</accession>
<reference evidence="2" key="2">
    <citation type="submission" date="2010-07" db="EMBL/GenBank/DDBJ databases">
        <authorList>
            <consortium name="The Broad Institute Genome Sequencing Platform"/>
            <consortium name="Broad Institute Genome Sequencing Center for Infectious Disease"/>
            <person name="Ma L.-J."/>
            <person name="Dead R."/>
            <person name="Young S."/>
            <person name="Zeng Q."/>
            <person name="Koehrsen M."/>
            <person name="Alvarado L."/>
            <person name="Berlin A."/>
            <person name="Chapman S.B."/>
            <person name="Chen Z."/>
            <person name="Freedman E."/>
            <person name="Gellesch M."/>
            <person name="Goldberg J."/>
            <person name="Griggs A."/>
            <person name="Gujja S."/>
            <person name="Heilman E.R."/>
            <person name="Heiman D."/>
            <person name="Hepburn T."/>
            <person name="Howarth C."/>
            <person name="Jen D."/>
            <person name="Larson L."/>
            <person name="Mehta T."/>
            <person name="Neiman D."/>
            <person name="Pearson M."/>
            <person name="Roberts A."/>
            <person name="Saif S."/>
            <person name="Shea T."/>
            <person name="Shenoy N."/>
            <person name="Sisk P."/>
            <person name="Stolte C."/>
            <person name="Sykes S."/>
            <person name="Walk T."/>
            <person name="White J."/>
            <person name="Yandava C."/>
            <person name="Haas B."/>
            <person name="Nusbaum C."/>
            <person name="Birren B."/>
        </authorList>
    </citation>
    <scope>NUCLEOTIDE SEQUENCE</scope>
    <source>
        <strain evidence="2">R3-111a-1</strain>
    </source>
</reference>
<reference evidence="3" key="5">
    <citation type="submission" date="2018-04" db="UniProtKB">
        <authorList>
            <consortium name="EnsemblFungi"/>
        </authorList>
    </citation>
    <scope>IDENTIFICATION</scope>
    <source>
        <strain evidence="3">R3-111a-1</strain>
    </source>
</reference>
<dbReference type="EMBL" id="GL385396">
    <property type="protein sequence ID" value="EJT78127.1"/>
    <property type="molecule type" value="Genomic_DNA"/>
</dbReference>
<dbReference type="HOGENOM" id="CLU_022730_0_1_1"/>
<dbReference type="GO" id="GO:0005737">
    <property type="term" value="C:cytoplasm"/>
    <property type="evidence" value="ECO:0007669"/>
    <property type="project" value="TreeGrafter"/>
</dbReference>
<dbReference type="AlphaFoldDB" id="J3NPM2"/>
<dbReference type="VEuPathDB" id="FungiDB:GGTG_03229"/>
<dbReference type="STRING" id="644352.J3NPM2"/>
<dbReference type="SUPFAM" id="SSF51905">
    <property type="entry name" value="FAD/NAD(P)-binding domain"/>
    <property type="match status" value="1"/>
</dbReference>
<sequence length="474" mass="52416">MSSSPASPHLEPVAKPRSSFWNEEKRALDEVRTTADLPVTVDVAIIGGGYSGVSMAYHLLEHELAPDNVLVLEARQISSGATGRNGGHIKPEMYYSLAKYAKAYGMEAAAELSAFEVAHVYALKELIEKEGIDCDFQLTRAIDVFLDAGHFAKTEAAFHELVEAGLATLRDVAVVGKQHAEWISGFKDAKGAFTFTAASVWPLKLVQGILQSIIDKHGDRINVQTSTPVQSVSQERDKHGMWTVCTSRGEVRARRVVYATNAYTAGVLPEYKDRIVPVRGMCSRILPGMEVVPPHINNTMAIRFNERHYDYLVPRPDGSIIVGGGGSTFWHSQEAWFGNHDDGEIVGLAKNYFNDYMQRHFYGWDNTFAYPDNVWTGIMGYSADWMPHVGLVPKKPGQYIIAGFTGHGMPQIFLSAKGLAGMVLACDAFADTGIPRLFEATEERMLSKESPLRDYYQTFWASKDLPIRGKNSTA</sequence>
<evidence type="ECO:0000313" key="2">
    <source>
        <dbReference type="EMBL" id="EJT78127.1"/>
    </source>
</evidence>
<reference evidence="3" key="4">
    <citation type="journal article" date="2015" name="G3 (Bethesda)">
        <title>Genome sequences of three phytopathogenic species of the Magnaporthaceae family of fungi.</title>
        <authorList>
            <person name="Okagaki L.H."/>
            <person name="Nunes C.C."/>
            <person name="Sailsbery J."/>
            <person name="Clay B."/>
            <person name="Brown D."/>
            <person name="John T."/>
            <person name="Oh Y."/>
            <person name="Young N."/>
            <person name="Fitzgerald M."/>
            <person name="Haas B.J."/>
            <person name="Zeng Q."/>
            <person name="Young S."/>
            <person name="Adiconis X."/>
            <person name="Fan L."/>
            <person name="Levin J.Z."/>
            <person name="Mitchell T.K."/>
            <person name="Okubara P.A."/>
            <person name="Farman M.L."/>
            <person name="Kohn L.M."/>
            <person name="Birren B."/>
            <person name="Ma L.-J."/>
            <person name="Dean R.A."/>
        </authorList>
    </citation>
    <scope>NUCLEOTIDE SEQUENCE</scope>
    <source>
        <strain evidence="3">R3-111a-1</strain>
    </source>
</reference>
<gene>
    <name evidence="3" type="primary">20343687</name>
    <name evidence="2" type="ORF">GGTG_03229</name>
</gene>
<proteinExistence type="predicted"/>
<dbReference type="OrthoDB" id="429143at2759"/>
<dbReference type="EnsemblFungi" id="EJT78127">
    <property type="protein sequence ID" value="EJT78127"/>
    <property type="gene ID" value="GGTG_03229"/>
</dbReference>
<dbReference type="Gene3D" id="3.30.9.10">
    <property type="entry name" value="D-Amino Acid Oxidase, subunit A, domain 2"/>
    <property type="match status" value="1"/>
</dbReference>
<dbReference type="PANTHER" id="PTHR13847">
    <property type="entry name" value="SARCOSINE DEHYDROGENASE-RELATED"/>
    <property type="match status" value="1"/>
</dbReference>
<dbReference type="GeneID" id="20343687"/>
<keyword evidence="4" id="KW-1185">Reference proteome</keyword>
<reference evidence="4" key="1">
    <citation type="submission" date="2010-07" db="EMBL/GenBank/DDBJ databases">
        <title>The genome sequence of Gaeumannomyces graminis var. tritici strain R3-111a-1.</title>
        <authorList>
            <consortium name="The Broad Institute Genome Sequencing Platform"/>
            <person name="Ma L.-J."/>
            <person name="Dead R."/>
            <person name="Young S."/>
            <person name="Zeng Q."/>
            <person name="Koehrsen M."/>
            <person name="Alvarado L."/>
            <person name="Berlin A."/>
            <person name="Chapman S.B."/>
            <person name="Chen Z."/>
            <person name="Freedman E."/>
            <person name="Gellesch M."/>
            <person name="Goldberg J."/>
            <person name="Griggs A."/>
            <person name="Gujja S."/>
            <person name="Heilman E.R."/>
            <person name="Heiman D."/>
            <person name="Hepburn T."/>
            <person name="Howarth C."/>
            <person name="Jen D."/>
            <person name="Larson L."/>
            <person name="Mehta T."/>
            <person name="Neiman D."/>
            <person name="Pearson M."/>
            <person name="Roberts A."/>
            <person name="Saif S."/>
            <person name="Shea T."/>
            <person name="Shenoy N."/>
            <person name="Sisk P."/>
            <person name="Stolte C."/>
            <person name="Sykes S."/>
            <person name="Walk T."/>
            <person name="White J."/>
            <person name="Yandava C."/>
            <person name="Haas B."/>
            <person name="Nusbaum C."/>
            <person name="Birren B."/>
        </authorList>
    </citation>
    <scope>NUCLEOTIDE SEQUENCE [LARGE SCALE GENOMIC DNA]</scope>
    <source>
        <strain evidence="4">R3-111a-1</strain>
    </source>
</reference>
<dbReference type="InterPro" id="IPR036188">
    <property type="entry name" value="FAD/NAD-bd_sf"/>
</dbReference>
<feature type="domain" description="FAD dependent oxidoreductase" evidence="1">
    <location>
        <begin position="42"/>
        <end position="420"/>
    </location>
</feature>
<organism evidence="2">
    <name type="scientific">Gaeumannomyces tritici (strain R3-111a-1)</name>
    <name type="common">Wheat and barley take-all root rot fungus</name>
    <name type="synonym">Gaeumannomyces graminis var. tritici</name>
    <dbReference type="NCBI Taxonomy" id="644352"/>
    <lineage>
        <taxon>Eukaryota</taxon>
        <taxon>Fungi</taxon>
        <taxon>Dikarya</taxon>
        <taxon>Ascomycota</taxon>
        <taxon>Pezizomycotina</taxon>
        <taxon>Sordariomycetes</taxon>
        <taxon>Sordariomycetidae</taxon>
        <taxon>Magnaporthales</taxon>
        <taxon>Magnaporthaceae</taxon>
        <taxon>Gaeumannomyces</taxon>
    </lineage>
</organism>
<dbReference type="Gene3D" id="3.50.50.60">
    <property type="entry name" value="FAD/NAD(P)-binding domain"/>
    <property type="match status" value="1"/>
</dbReference>
<evidence type="ECO:0000313" key="3">
    <source>
        <dbReference type="EnsemblFungi" id="EJT78127"/>
    </source>
</evidence>
<dbReference type="PANTHER" id="PTHR13847:SF279">
    <property type="entry name" value="FAD DEPENDENT OXIDOREDUCTASE DOMAIN-CONTAINING PROTEIN-RELATED"/>
    <property type="match status" value="1"/>
</dbReference>
<dbReference type="Pfam" id="PF01266">
    <property type="entry name" value="DAO"/>
    <property type="match status" value="1"/>
</dbReference>
<dbReference type="Proteomes" id="UP000006039">
    <property type="component" value="Unassembled WGS sequence"/>
</dbReference>
<dbReference type="eggNOG" id="ENOG502QVCU">
    <property type="taxonomic scope" value="Eukaryota"/>
</dbReference>